<sequence length="269" mass="28775">MKGLQAMRAGRIGRGSRGFRRLLAVLATGLILALLAIGTLWFAAPYSDGTDFEWRALRPFPSAQARAPVAAMFLSGDMGFRFGMSGQVATALGGHGLPVAGFASPMLFARRRTLAQVDRIVRNAIRIALDRNRASRIVLVGQSYGADIVATAAPRLPPDLRSRIAAIVLIVPARNVYFRADPLGFAYRGEPDARPMEAVRGIGWTPVLCIHGVEERDSLCPLLRGSAASILGLPGDHYLRHDDKALTAAVLGGLRAIVPGIEKTMKGGE</sequence>
<reference evidence="3 4" key="1">
    <citation type="submission" date="2016-10" db="EMBL/GenBank/DDBJ databases">
        <title>Complete Genome Sequence of the Nonylphenol-Degrading Bacterium Sphingobium cloacae JCM 10874T.</title>
        <authorList>
            <person name="Ootsuka M."/>
            <person name="Nishizawa T."/>
            <person name="Ohta H."/>
        </authorList>
    </citation>
    <scope>NUCLEOTIDE SEQUENCE [LARGE SCALE GENOMIC DNA]</scope>
    <source>
        <strain evidence="3 4">JCM 10874</strain>
    </source>
</reference>
<keyword evidence="1" id="KW-1133">Transmembrane helix</keyword>
<dbReference type="ESTHER" id="9sphn-a0a1e1ezm8">
    <property type="family name" value="VirJ"/>
</dbReference>
<evidence type="ECO:0000313" key="4">
    <source>
        <dbReference type="Proteomes" id="UP000218272"/>
    </source>
</evidence>
<dbReference type="KEGG" id="sclo:SCLO_1006860"/>
<dbReference type="AlphaFoldDB" id="A0A1E1EZM8"/>
<dbReference type="InterPro" id="IPR029058">
    <property type="entry name" value="AB_hydrolase_fold"/>
</dbReference>
<gene>
    <name evidence="3" type="ORF">SCLO_1006860</name>
</gene>
<dbReference type="Proteomes" id="UP000218272">
    <property type="component" value="Chromosome SCLO_1"/>
</dbReference>
<dbReference type="Pfam" id="PF06057">
    <property type="entry name" value="VirJ"/>
    <property type="match status" value="1"/>
</dbReference>
<feature type="domain" description="Bacterial virulence" evidence="2">
    <location>
        <begin position="71"/>
        <end position="255"/>
    </location>
</feature>
<protein>
    <recommendedName>
        <fullName evidence="2">Bacterial virulence domain-containing protein</fullName>
    </recommendedName>
</protein>
<keyword evidence="1" id="KW-0472">Membrane</keyword>
<evidence type="ECO:0000313" key="3">
    <source>
        <dbReference type="EMBL" id="BAV63726.1"/>
    </source>
</evidence>
<dbReference type="SUPFAM" id="SSF53474">
    <property type="entry name" value="alpha/beta-Hydrolases"/>
    <property type="match status" value="1"/>
</dbReference>
<feature type="transmembrane region" description="Helical" evidence="1">
    <location>
        <begin position="88"/>
        <end position="109"/>
    </location>
</feature>
<dbReference type="EMBL" id="AP017655">
    <property type="protein sequence ID" value="BAV63726.1"/>
    <property type="molecule type" value="Genomic_DNA"/>
</dbReference>
<keyword evidence="1" id="KW-0812">Transmembrane</keyword>
<feature type="transmembrane region" description="Helical" evidence="1">
    <location>
        <begin position="21"/>
        <end position="44"/>
    </location>
</feature>
<dbReference type="Gene3D" id="3.40.50.1820">
    <property type="entry name" value="alpha/beta hydrolase"/>
    <property type="match status" value="1"/>
</dbReference>
<accession>A0A1E1EZM8</accession>
<organism evidence="3 4">
    <name type="scientific">Sphingobium cloacae</name>
    <dbReference type="NCBI Taxonomy" id="120107"/>
    <lineage>
        <taxon>Bacteria</taxon>
        <taxon>Pseudomonadati</taxon>
        <taxon>Pseudomonadota</taxon>
        <taxon>Alphaproteobacteria</taxon>
        <taxon>Sphingomonadales</taxon>
        <taxon>Sphingomonadaceae</taxon>
        <taxon>Sphingobium</taxon>
    </lineage>
</organism>
<evidence type="ECO:0000256" key="1">
    <source>
        <dbReference type="SAM" id="Phobius"/>
    </source>
</evidence>
<dbReference type="InterPro" id="IPR010333">
    <property type="entry name" value="VirJ"/>
</dbReference>
<keyword evidence="4" id="KW-1185">Reference proteome</keyword>
<proteinExistence type="predicted"/>
<name>A0A1E1EZM8_9SPHN</name>
<evidence type="ECO:0000259" key="2">
    <source>
        <dbReference type="Pfam" id="PF06057"/>
    </source>
</evidence>